<protein>
    <submittedName>
        <fullName evidence="4">Uncharacterized protein LOC108821065</fullName>
    </submittedName>
</protein>
<feature type="domain" description="DUF7890" evidence="2">
    <location>
        <begin position="135"/>
        <end position="180"/>
    </location>
</feature>
<dbReference type="Pfam" id="PF25418">
    <property type="entry name" value="DUF7890"/>
    <property type="match status" value="1"/>
</dbReference>
<dbReference type="OrthoDB" id="1077969at2759"/>
<dbReference type="AlphaFoldDB" id="A0A6J0KNS7"/>
<keyword evidence="3" id="KW-1185">Reference proteome</keyword>
<name>A0A6J0KNS7_RAPSA</name>
<proteinExistence type="predicted"/>
<dbReference type="PANTHER" id="PTHR36782:SF1">
    <property type="entry name" value="CALCIUM UNIPORTER PROTEIN"/>
    <property type="match status" value="1"/>
</dbReference>
<reference evidence="3" key="1">
    <citation type="journal article" date="2019" name="Database">
        <title>The radish genome database (RadishGD): an integrated information resource for radish genomics.</title>
        <authorList>
            <person name="Yu H.J."/>
            <person name="Baek S."/>
            <person name="Lee Y.J."/>
            <person name="Cho A."/>
            <person name="Mun J.H."/>
        </authorList>
    </citation>
    <scope>NUCLEOTIDE SEQUENCE [LARGE SCALE GENOMIC DNA]</scope>
    <source>
        <strain evidence="3">cv. WK10039</strain>
    </source>
</reference>
<feature type="region of interest" description="Disordered" evidence="1">
    <location>
        <begin position="63"/>
        <end position="83"/>
    </location>
</feature>
<reference evidence="4" key="2">
    <citation type="submission" date="2025-08" db="UniProtKB">
        <authorList>
            <consortium name="RefSeq"/>
        </authorList>
    </citation>
    <scope>IDENTIFICATION</scope>
    <source>
        <tissue evidence="4">Leaf</tissue>
    </source>
</reference>
<evidence type="ECO:0000259" key="2">
    <source>
        <dbReference type="Pfam" id="PF25418"/>
    </source>
</evidence>
<gene>
    <name evidence="4" type="primary">LOC108821065</name>
</gene>
<dbReference type="KEGG" id="rsz:108821065"/>
<sequence>MMDSLAKCFNGLQEKYENVLEAKPIYRDDLNIKLPVNGSVVSVEPTKKSRCLQRSKRIDKSLRFEEEDDDEDMEKPLAKEEGQKPRKVVRFQLENNKIFEPKKPVKFDLDDQELEPEEKSFEEKECSNKAEWKEEVVRVKIKVTKKEARRLLANWKNDNVLDLKDVVDQIAHVSVHQIQVDVVMVACNNQSRLLARASGAVEQGPKF</sequence>
<evidence type="ECO:0000313" key="3">
    <source>
        <dbReference type="Proteomes" id="UP000504610"/>
    </source>
</evidence>
<dbReference type="InterPro" id="IPR057212">
    <property type="entry name" value="DUF7890"/>
</dbReference>
<feature type="compositionally biased region" description="Basic and acidic residues" evidence="1">
    <location>
        <begin position="74"/>
        <end position="83"/>
    </location>
</feature>
<dbReference type="GeneID" id="108821065"/>
<accession>A0A6J0KNS7</accession>
<dbReference type="Proteomes" id="UP000504610">
    <property type="component" value="Chromosome 8"/>
</dbReference>
<organism evidence="3 4">
    <name type="scientific">Raphanus sativus</name>
    <name type="common">Radish</name>
    <name type="synonym">Raphanus raphanistrum var. sativus</name>
    <dbReference type="NCBI Taxonomy" id="3726"/>
    <lineage>
        <taxon>Eukaryota</taxon>
        <taxon>Viridiplantae</taxon>
        <taxon>Streptophyta</taxon>
        <taxon>Embryophyta</taxon>
        <taxon>Tracheophyta</taxon>
        <taxon>Spermatophyta</taxon>
        <taxon>Magnoliopsida</taxon>
        <taxon>eudicotyledons</taxon>
        <taxon>Gunneridae</taxon>
        <taxon>Pentapetalae</taxon>
        <taxon>rosids</taxon>
        <taxon>malvids</taxon>
        <taxon>Brassicales</taxon>
        <taxon>Brassicaceae</taxon>
        <taxon>Brassiceae</taxon>
        <taxon>Raphanus</taxon>
    </lineage>
</organism>
<evidence type="ECO:0000256" key="1">
    <source>
        <dbReference type="SAM" id="MobiDB-lite"/>
    </source>
</evidence>
<dbReference type="RefSeq" id="XP_018449612.1">
    <property type="nucleotide sequence ID" value="XM_018594110.2"/>
</dbReference>
<evidence type="ECO:0000313" key="4">
    <source>
        <dbReference type="RefSeq" id="XP_018449612.1"/>
    </source>
</evidence>
<dbReference type="PANTHER" id="PTHR36782">
    <property type="entry name" value="BNAC03G62080D PROTEIN"/>
    <property type="match status" value="1"/>
</dbReference>